<keyword evidence="4 8" id="KW-0028">Amino-acid biosynthesis</keyword>
<dbReference type="InterPro" id="IPR004013">
    <property type="entry name" value="PHP_dom"/>
</dbReference>
<dbReference type="PANTHER" id="PTHR21039">
    <property type="entry name" value="HISTIDINOL PHOSPHATASE-RELATED"/>
    <property type="match status" value="1"/>
</dbReference>
<keyword evidence="5 8" id="KW-0378">Hydrolase</keyword>
<organism evidence="10 11">
    <name type="scientific">Allocoprobacillus halotolerans</name>
    <dbReference type="NCBI Taxonomy" id="2944914"/>
    <lineage>
        <taxon>Bacteria</taxon>
        <taxon>Bacillati</taxon>
        <taxon>Bacillota</taxon>
        <taxon>Erysipelotrichia</taxon>
        <taxon>Erysipelotrichales</taxon>
        <taxon>Erysipelotrichaceae</taxon>
        <taxon>Allocoprobacillus</taxon>
    </lineage>
</organism>
<reference evidence="10" key="1">
    <citation type="submission" date="2022-07" db="EMBL/GenBank/DDBJ databases">
        <title>Faecal culturing of patients with breast cancer.</title>
        <authorList>
            <person name="Teng N.M.Y."/>
            <person name="Kiu R."/>
            <person name="Evans R."/>
            <person name="Baker D.J."/>
            <person name="Zenner C."/>
            <person name="Robinson S.D."/>
            <person name="Hall L.J."/>
        </authorList>
    </citation>
    <scope>NUCLEOTIDE SEQUENCE</scope>
    <source>
        <strain evidence="10">LH1062</strain>
    </source>
</reference>
<dbReference type="NCBIfam" id="TIGR01856">
    <property type="entry name" value="hisJ_fam"/>
    <property type="match status" value="1"/>
</dbReference>
<evidence type="ECO:0000256" key="5">
    <source>
        <dbReference type="ARBA" id="ARBA00022801"/>
    </source>
</evidence>
<keyword evidence="6 8" id="KW-0368">Histidine biosynthesis</keyword>
<dbReference type="PANTHER" id="PTHR21039:SF0">
    <property type="entry name" value="HISTIDINOL-PHOSPHATASE"/>
    <property type="match status" value="1"/>
</dbReference>
<evidence type="ECO:0000256" key="3">
    <source>
        <dbReference type="ARBA" id="ARBA00013085"/>
    </source>
</evidence>
<dbReference type="InterPro" id="IPR016195">
    <property type="entry name" value="Pol/histidinol_Pase-like"/>
</dbReference>
<evidence type="ECO:0000256" key="6">
    <source>
        <dbReference type="ARBA" id="ARBA00023102"/>
    </source>
</evidence>
<dbReference type="EC" id="3.1.3.15" evidence="3 8"/>
<accession>A0ABY5I917</accession>
<evidence type="ECO:0000313" key="11">
    <source>
        <dbReference type="Proteomes" id="UP001060112"/>
    </source>
</evidence>
<name>A0ABY5I917_9FIRM</name>
<protein>
    <recommendedName>
        <fullName evidence="3 8">Histidinol-phosphatase</fullName>
        <shortName evidence="8">HolPase</shortName>
        <ecNumber evidence="3 8">3.1.3.15</ecNumber>
    </recommendedName>
</protein>
<feature type="domain" description="PHP" evidence="9">
    <location>
        <begin position="6"/>
        <end position="198"/>
    </location>
</feature>
<dbReference type="Pfam" id="PF02811">
    <property type="entry name" value="PHP"/>
    <property type="match status" value="1"/>
</dbReference>
<comment type="similarity">
    <text evidence="2 8">Belongs to the PHP hydrolase family. HisK subfamily.</text>
</comment>
<dbReference type="EMBL" id="CP101620">
    <property type="protein sequence ID" value="UTY40528.1"/>
    <property type="molecule type" value="Genomic_DNA"/>
</dbReference>
<proteinExistence type="inferred from homology"/>
<dbReference type="Gene3D" id="3.20.20.140">
    <property type="entry name" value="Metal-dependent hydrolases"/>
    <property type="match status" value="1"/>
</dbReference>
<evidence type="ECO:0000256" key="7">
    <source>
        <dbReference type="ARBA" id="ARBA00049158"/>
    </source>
</evidence>
<dbReference type="InterPro" id="IPR010140">
    <property type="entry name" value="Histidinol_P_phosphatase_HisJ"/>
</dbReference>
<evidence type="ECO:0000256" key="2">
    <source>
        <dbReference type="ARBA" id="ARBA00009152"/>
    </source>
</evidence>
<dbReference type="RefSeq" id="WP_290141951.1">
    <property type="nucleotide sequence ID" value="NZ_CP101620.1"/>
</dbReference>
<comment type="pathway">
    <text evidence="1 8">Amino-acid biosynthesis; L-histidine biosynthesis; L-histidine from 5-phospho-alpha-D-ribose 1-diphosphate: step 8/9.</text>
</comment>
<comment type="catalytic activity">
    <reaction evidence="7 8">
        <text>L-histidinol phosphate + H2O = L-histidinol + phosphate</text>
        <dbReference type="Rhea" id="RHEA:14465"/>
        <dbReference type="ChEBI" id="CHEBI:15377"/>
        <dbReference type="ChEBI" id="CHEBI:43474"/>
        <dbReference type="ChEBI" id="CHEBI:57699"/>
        <dbReference type="ChEBI" id="CHEBI:57980"/>
        <dbReference type="EC" id="3.1.3.15"/>
    </reaction>
</comment>
<evidence type="ECO:0000256" key="8">
    <source>
        <dbReference type="RuleBase" id="RU366003"/>
    </source>
</evidence>
<sequence length="274" mass="31901">MIKQNLHTHSIYCDGKNTIEEMTLEAIQKGFQVLGFSGHGNCRNIDNYSMDEENTQKYIQDVLTMKEKYKDQIQIFLGVEEDVLGQRFIKHQPYDYIIGSVHFVKVGEQYMAVDESQAITQQIVEYYGDFLSYAKSYYQEVKKIADYDEVDIVGHVDLLTKFNENEEFIAFDQEDYLKLAYECIDLCIEKGKIFEVNTGAIARGQRQTPYPHHLLLSYIYKHGGKICLNSDCHQKEMLDCYYEKSIKLIKACGFTSMMLLTQDDFVETDISDFE</sequence>
<evidence type="ECO:0000256" key="4">
    <source>
        <dbReference type="ARBA" id="ARBA00022605"/>
    </source>
</evidence>
<dbReference type="SUPFAM" id="SSF89550">
    <property type="entry name" value="PHP domain-like"/>
    <property type="match status" value="1"/>
</dbReference>
<keyword evidence="11" id="KW-1185">Reference proteome</keyword>
<evidence type="ECO:0000259" key="9">
    <source>
        <dbReference type="Pfam" id="PF02811"/>
    </source>
</evidence>
<dbReference type="Proteomes" id="UP001060112">
    <property type="component" value="Chromosome"/>
</dbReference>
<evidence type="ECO:0000313" key="10">
    <source>
        <dbReference type="EMBL" id="UTY40528.1"/>
    </source>
</evidence>
<gene>
    <name evidence="10" type="ORF">NMU03_07070</name>
</gene>
<evidence type="ECO:0000256" key="1">
    <source>
        <dbReference type="ARBA" id="ARBA00004970"/>
    </source>
</evidence>